<dbReference type="GO" id="GO:0006163">
    <property type="term" value="P:purine nucleotide metabolic process"/>
    <property type="evidence" value="ECO:0007669"/>
    <property type="project" value="UniProtKB-ARBA"/>
</dbReference>
<dbReference type="GO" id="GO:0006091">
    <property type="term" value="P:generation of precursor metabolites and energy"/>
    <property type="evidence" value="ECO:0007669"/>
    <property type="project" value="UniProtKB-ARBA"/>
</dbReference>
<dbReference type="InterPro" id="IPR011060">
    <property type="entry name" value="RibuloseP-bd_barrel"/>
</dbReference>
<evidence type="ECO:0000256" key="5">
    <source>
        <dbReference type="ARBA" id="ARBA00022723"/>
    </source>
</evidence>
<evidence type="ECO:0000256" key="7">
    <source>
        <dbReference type="ARBA" id="ARBA00023004"/>
    </source>
</evidence>
<dbReference type="GO" id="GO:0046496">
    <property type="term" value="P:nicotinamide nucleotide metabolic process"/>
    <property type="evidence" value="ECO:0007669"/>
    <property type="project" value="UniProtKB-ARBA"/>
</dbReference>
<dbReference type="FunFam" id="3.20.20.70:FF:000191">
    <property type="entry name" value="ribulose-phosphate 3-epimerase isoform X2"/>
    <property type="match status" value="1"/>
</dbReference>
<keyword evidence="5" id="KW-0479">Metal-binding</keyword>
<evidence type="ECO:0000256" key="2">
    <source>
        <dbReference type="ARBA" id="ARBA00001947"/>
    </source>
</evidence>
<evidence type="ECO:0000256" key="4">
    <source>
        <dbReference type="ARBA" id="ARBA00011738"/>
    </source>
</evidence>
<keyword evidence="9" id="KW-0413">Isomerase</keyword>
<dbReference type="Proteomes" id="UP000177932">
    <property type="component" value="Unassembled WGS sequence"/>
</dbReference>
<keyword evidence="8" id="KW-0464">Manganese</keyword>
<comment type="caution">
    <text evidence="11">The sequence shown here is derived from an EMBL/GenBank/DDBJ whole genome shotgun (WGS) entry which is preliminary data.</text>
</comment>
<dbReference type="GO" id="GO:0005975">
    <property type="term" value="P:carbohydrate metabolic process"/>
    <property type="evidence" value="ECO:0007669"/>
    <property type="project" value="InterPro"/>
</dbReference>
<dbReference type="GO" id="GO:0016857">
    <property type="term" value="F:racemase and epimerase activity, acting on carbohydrates and derivatives"/>
    <property type="evidence" value="ECO:0007669"/>
    <property type="project" value="InterPro"/>
</dbReference>
<dbReference type="CDD" id="cd00429">
    <property type="entry name" value="RPE"/>
    <property type="match status" value="1"/>
</dbReference>
<evidence type="ECO:0000313" key="11">
    <source>
        <dbReference type="EMBL" id="OGZ58042.1"/>
    </source>
</evidence>
<dbReference type="NCBIfam" id="NF004076">
    <property type="entry name" value="PRK05581.1-4"/>
    <property type="match status" value="1"/>
</dbReference>
<evidence type="ECO:0000256" key="3">
    <source>
        <dbReference type="ARBA" id="ARBA00001954"/>
    </source>
</evidence>
<evidence type="ECO:0000256" key="9">
    <source>
        <dbReference type="ARBA" id="ARBA00023235"/>
    </source>
</evidence>
<dbReference type="PANTHER" id="PTHR11749">
    <property type="entry name" value="RIBULOSE-5-PHOSPHATE-3-EPIMERASE"/>
    <property type="match status" value="1"/>
</dbReference>
<protein>
    <recommendedName>
        <fullName evidence="13">Ribulose-phosphate 3-epimerase</fullName>
    </recommendedName>
</protein>
<dbReference type="GO" id="GO:0046872">
    <property type="term" value="F:metal ion binding"/>
    <property type="evidence" value="ECO:0007669"/>
    <property type="project" value="UniProtKB-KW"/>
</dbReference>
<dbReference type="Pfam" id="PF00834">
    <property type="entry name" value="Ribul_P_3_epim"/>
    <property type="match status" value="1"/>
</dbReference>
<dbReference type="SUPFAM" id="SSF51366">
    <property type="entry name" value="Ribulose-phoshate binding barrel"/>
    <property type="match status" value="1"/>
</dbReference>
<comment type="cofactor">
    <cofactor evidence="2">
        <name>Zn(2+)</name>
        <dbReference type="ChEBI" id="CHEBI:29105"/>
    </cofactor>
</comment>
<accession>A0A1G2H6D1</accession>
<dbReference type="STRING" id="1802158.A2827_01355"/>
<reference evidence="11 12" key="1">
    <citation type="journal article" date="2016" name="Nat. Commun.">
        <title>Thousands of microbial genomes shed light on interconnected biogeochemical processes in an aquifer system.</title>
        <authorList>
            <person name="Anantharaman K."/>
            <person name="Brown C.T."/>
            <person name="Hug L.A."/>
            <person name="Sharon I."/>
            <person name="Castelle C.J."/>
            <person name="Probst A.J."/>
            <person name="Thomas B.C."/>
            <person name="Singh A."/>
            <person name="Wilkins M.J."/>
            <person name="Karaoz U."/>
            <person name="Brodie E.L."/>
            <person name="Williams K.H."/>
            <person name="Hubbard S.S."/>
            <person name="Banfield J.F."/>
        </authorList>
    </citation>
    <scope>NUCLEOTIDE SEQUENCE [LARGE SCALE GENOMIC DNA]</scope>
</reference>
<evidence type="ECO:0000256" key="8">
    <source>
        <dbReference type="ARBA" id="ARBA00023211"/>
    </source>
</evidence>
<evidence type="ECO:0000256" key="6">
    <source>
        <dbReference type="ARBA" id="ARBA00022833"/>
    </source>
</evidence>
<proteinExistence type="predicted"/>
<dbReference type="InterPro" id="IPR013785">
    <property type="entry name" value="Aldolase_TIM"/>
</dbReference>
<dbReference type="Gene3D" id="3.20.20.70">
    <property type="entry name" value="Aldolase class I"/>
    <property type="match status" value="1"/>
</dbReference>
<sequence length="211" mass="23682">MVEIIPAIIAKSFMEVREMVGMVEQNVRWVQLDIMDNNFVPNLTWNNPDDLKSYNPGVFLEAHLMISDPEKYVDRWISGGVKRIVFHFEATENPHEIIQICRQRNTDVGIALNPETDTEVLKPFDELVNMVLMLGVTPGFGGQKFKPKVLEKVKQLRGRNSHLTIGIDGGMNPRTAKKAVEAGANIIVTGSYIFGSNNAEKAINDMKESVK</sequence>
<evidence type="ECO:0000256" key="1">
    <source>
        <dbReference type="ARBA" id="ARBA00001936"/>
    </source>
</evidence>
<evidence type="ECO:0008006" key="13">
    <source>
        <dbReference type="Google" id="ProtNLM"/>
    </source>
</evidence>
<comment type="cofactor">
    <cofactor evidence="3">
        <name>Fe(2+)</name>
        <dbReference type="ChEBI" id="CHEBI:29033"/>
    </cofactor>
</comment>
<dbReference type="EMBL" id="MHOD01000015">
    <property type="protein sequence ID" value="OGZ58042.1"/>
    <property type="molecule type" value="Genomic_DNA"/>
</dbReference>
<keyword evidence="7" id="KW-0408">Iron</keyword>
<evidence type="ECO:0000256" key="10">
    <source>
        <dbReference type="ARBA" id="ARBA00023277"/>
    </source>
</evidence>
<dbReference type="GO" id="GO:1901135">
    <property type="term" value="P:carbohydrate derivative metabolic process"/>
    <property type="evidence" value="ECO:0007669"/>
    <property type="project" value="UniProtKB-ARBA"/>
</dbReference>
<name>A0A1G2H6D1_9BACT</name>
<dbReference type="InterPro" id="IPR000056">
    <property type="entry name" value="Ribul_P_3_epim-like"/>
</dbReference>
<comment type="subunit">
    <text evidence="4">Homodimer.</text>
</comment>
<keyword evidence="10" id="KW-0119">Carbohydrate metabolism</keyword>
<organism evidence="11 12">
    <name type="scientific">Candidatus Spechtbacteria bacterium RIFCSPHIGHO2_01_FULL_43_30</name>
    <dbReference type="NCBI Taxonomy" id="1802158"/>
    <lineage>
        <taxon>Bacteria</taxon>
        <taxon>Candidatus Spechtiibacteriota</taxon>
    </lineage>
</organism>
<comment type="cofactor">
    <cofactor evidence="1">
        <name>Mn(2+)</name>
        <dbReference type="ChEBI" id="CHEBI:29035"/>
    </cofactor>
</comment>
<dbReference type="AlphaFoldDB" id="A0A1G2H6D1"/>
<keyword evidence="6" id="KW-0862">Zinc</keyword>
<evidence type="ECO:0000313" key="12">
    <source>
        <dbReference type="Proteomes" id="UP000177932"/>
    </source>
</evidence>
<gene>
    <name evidence="11" type="ORF">A2827_01355</name>
</gene>